<sequence>MAVERKSLQLTIKINKLFRSINLKPHFAMVIRCVQDGRSELFIELGWLRVYFALSVWNMFFKCFVILVGGFQQASALKVCLDCLQDIPANGCVIESSYPAIGSCLHSFDLEAAQPNSLQAPNLVCQEESSMTFSWQNSSGLYYFLQYLQASNHAMLTNLTNRNTQTIYNLIPHQEVLVSLYAAAPSKELWQKSPPVAVRPLETLKRTPVQNLNVSLNYTGQGYNALISWKPGSDMSCYYEMVWYGKRQPGDFSQRRLSLKQALEPQFLLPDLELGRQYHYSIASTDGSGRLESPKRYLKISVPSCLQTFRNLSVCAPSKPSNFTALNLPASGLQLSWARPSLLPLFYSIDFSSRSSTASVNSSGEATSLTLRNVSLGDQDLIKLVAHSRAGASPPAYTRGLAPISNNYSSMEKESGGLLMWSLMACGVALVGVLVIWRVLARRMPFEEGTSEPAVRYTTTEAEDSKWELVESKLLVDRVIGCGAFGIVQKGFYYLEPNKKTPVAIKTLKVRPTPEQLAQFYDEIDIMKSVPYHTNIVFLFGVVTKHRPSNPLMLVEYCAKGDLHTYLKNVAFVLQSNSPAEQEKCADQFFNKCYDLDLSGKENLFILEAKDLLSFARQIAVGMEFLSNLKMIHRDLAARNVLISENNILKISDFGLSRDIYTDNVYRKVTGGKLPFKWMALESLTHQVYTTESDVWSFGIVLWEIITLGENPYPVVNTEDLVALLKEGYRMECPINCSQELQVSRKSTSTNEGECFRYNTMLDCWESSPNLRPSFRQLRETFDRLLESEVQYINLKGAWNLEWKRYENVDPDLRANLDGSNSYMEADVVVKEVT</sequence>
<feature type="transmembrane region" description="Helical" evidence="17">
    <location>
        <begin position="418"/>
        <end position="440"/>
    </location>
</feature>
<comment type="subcellular location">
    <subcellularLocation>
        <location evidence="1">Membrane</location>
        <topology evidence="1">Single-pass type I membrane protein</topology>
    </subcellularLocation>
</comment>
<dbReference type="Proteomes" id="UP000019118">
    <property type="component" value="Unassembled WGS sequence"/>
</dbReference>
<evidence type="ECO:0000256" key="13">
    <source>
        <dbReference type="ARBA" id="ARBA00023170"/>
    </source>
</evidence>
<dbReference type="InterPro" id="IPR017441">
    <property type="entry name" value="Protein_kinase_ATP_BS"/>
</dbReference>
<dbReference type="AlphaFoldDB" id="A0AAR5Q645"/>
<keyword evidence="8" id="KW-0418">Kinase</keyword>
<dbReference type="SMART" id="SM00219">
    <property type="entry name" value="TyrKc"/>
    <property type="match status" value="1"/>
</dbReference>
<feature type="domain" description="Fibronectin type-III" evidence="19">
    <location>
        <begin position="319"/>
        <end position="407"/>
    </location>
</feature>
<reference evidence="21" key="1">
    <citation type="journal article" date="2013" name="Genome Biol.">
        <title>Draft genome of the mountain pine beetle, Dendroctonus ponderosae Hopkins, a major forest pest.</title>
        <authorList>
            <person name="Keeling C.I."/>
            <person name="Yuen M.M."/>
            <person name="Liao N.Y."/>
            <person name="Docking T.R."/>
            <person name="Chan S.K."/>
            <person name="Taylor G.A."/>
            <person name="Palmquist D.L."/>
            <person name="Jackman S.D."/>
            <person name="Nguyen A."/>
            <person name="Li M."/>
            <person name="Henderson H."/>
            <person name="Janes J.K."/>
            <person name="Zhao Y."/>
            <person name="Pandoh P."/>
            <person name="Moore R."/>
            <person name="Sperling F.A."/>
            <person name="Huber D.P."/>
            <person name="Birol I."/>
            <person name="Jones S.J."/>
            <person name="Bohlmann J."/>
        </authorList>
    </citation>
    <scope>NUCLEOTIDE SEQUENCE</scope>
</reference>
<dbReference type="CDD" id="cd00192">
    <property type="entry name" value="PTKc"/>
    <property type="match status" value="1"/>
</dbReference>
<evidence type="ECO:0000256" key="15">
    <source>
        <dbReference type="ARBA" id="ARBA00051243"/>
    </source>
</evidence>
<dbReference type="GO" id="GO:1902533">
    <property type="term" value="P:positive regulation of intracellular signal transduction"/>
    <property type="evidence" value="ECO:0007669"/>
    <property type="project" value="UniProtKB-ARBA"/>
</dbReference>
<dbReference type="SUPFAM" id="SSF49265">
    <property type="entry name" value="Fibronectin type III"/>
    <property type="match status" value="1"/>
</dbReference>
<name>A0AAR5Q645_DENPD</name>
<evidence type="ECO:0000313" key="21">
    <source>
        <dbReference type="Proteomes" id="UP000019118"/>
    </source>
</evidence>
<evidence type="ECO:0000256" key="3">
    <source>
        <dbReference type="ARBA" id="ARBA00022679"/>
    </source>
</evidence>
<dbReference type="GO" id="GO:0005524">
    <property type="term" value="F:ATP binding"/>
    <property type="evidence" value="ECO:0007669"/>
    <property type="project" value="UniProtKB-UniRule"/>
</dbReference>
<evidence type="ECO:0000256" key="10">
    <source>
        <dbReference type="ARBA" id="ARBA00022989"/>
    </source>
</evidence>
<evidence type="ECO:0000256" key="1">
    <source>
        <dbReference type="ARBA" id="ARBA00004479"/>
    </source>
</evidence>
<evidence type="ECO:0000256" key="4">
    <source>
        <dbReference type="ARBA" id="ARBA00022692"/>
    </source>
</evidence>
<accession>A0AAR5Q645</accession>
<keyword evidence="4 17" id="KW-0812">Transmembrane</keyword>
<reference evidence="20" key="2">
    <citation type="submission" date="2024-08" db="UniProtKB">
        <authorList>
            <consortium name="EnsemblMetazoa"/>
        </authorList>
    </citation>
    <scope>IDENTIFICATION</scope>
</reference>
<dbReference type="GO" id="GO:0004714">
    <property type="term" value="F:transmembrane receptor protein tyrosine kinase activity"/>
    <property type="evidence" value="ECO:0007669"/>
    <property type="project" value="UniProtKB-EC"/>
</dbReference>
<keyword evidence="14" id="KW-0325">Glycoprotein</keyword>
<dbReference type="InterPro" id="IPR036116">
    <property type="entry name" value="FN3_sf"/>
</dbReference>
<evidence type="ECO:0000259" key="19">
    <source>
        <dbReference type="PROSITE" id="PS50853"/>
    </source>
</evidence>
<evidence type="ECO:0000256" key="5">
    <source>
        <dbReference type="ARBA" id="ARBA00022729"/>
    </source>
</evidence>
<dbReference type="PROSITE" id="PS50853">
    <property type="entry name" value="FN3"/>
    <property type="match status" value="3"/>
</dbReference>
<dbReference type="GO" id="GO:0007169">
    <property type="term" value="P:cell surface receptor protein tyrosine kinase signaling pathway"/>
    <property type="evidence" value="ECO:0007669"/>
    <property type="project" value="TreeGrafter"/>
</dbReference>
<evidence type="ECO:0000256" key="11">
    <source>
        <dbReference type="ARBA" id="ARBA00023136"/>
    </source>
</evidence>
<dbReference type="GeneID" id="109543400"/>
<feature type="domain" description="Protein kinase" evidence="18">
    <location>
        <begin position="474"/>
        <end position="786"/>
    </location>
</feature>
<feature type="domain" description="Fibronectin type-III" evidence="19">
    <location>
        <begin position="208"/>
        <end position="308"/>
    </location>
</feature>
<dbReference type="InterPro" id="IPR000719">
    <property type="entry name" value="Prot_kinase_dom"/>
</dbReference>
<dbReference type="SMART" id="SM00060">
    <property type="entry name" value="FN3"/>
    <property type="match status" value="3"/>
</dbReference>
<evidence type="ECO:0000256" key="7">
    <source>
        <dbReference type="ARBA" id="ARBA00022741"/>
    </source>
</evidence>
<evidence type="ECO:0000256" key="14">
    <source>
        <dbReference type="ARBA" id="ARBA00023180"/>
    </source>
</evidence>
<dbReference type="Gene3D" id="1.10.510.10">
    <property type="entry name" value="Transferase(Phosphotransferase) domain 1"/>
    <property type="match status" value="1"/>
</dbReference>
<dbReference type="Pfam" id="PF07714">
    <property type="entry name" value="PK_Tyr_Ser-Thr"/>
    <property type="match status" value="1"/>
</dbReference>
<dbReference type="EC" id="2.7.10.1" evidence="2"/>
<keyword evidence="21" id="KW-1185">Reference proteome</keyword>
<dbReference type="CDD" id="cd00063">
    <property type="entry name" value="FN3"/>
    <property type="match status" value="1"/>
</dbReference>
<dbReference type="KEGG" id="dpa:109543400"/>
<dbReference type="PROSITE" id="PS50011">
    <property type="entry name" value="PROTEIN_KINASE_DOM"/>
    <property type="match status" value="1"/>
</dbReference>
<dbReference type="InterPro" id="IPR008266">
    <property type="entry name" value="Tyr_kinase_AS"/>
</dbReference>
<dbReference type="PANTHER" id="PTHR24416">
    <property type="entry name" value="TYROSINE-PROTEIN KINASE RECEPTOR"/>
    <property type="match status" value="1"/>
</dbReference>
<dbReference type="InterPro" id="IPR001245">
    <property type="entry name" value="Ser-Thr/Tyr_kinase_cat_dom"/>
</dbReference>
<evidence type="ECO:0000256" key="12">
    <source>
        <dbReference type="ARBA" id="ARBA00023137"/>
    </source>
</evidence>
<dbReference type="PRINTS" id="PR00109">
    <property type="entry name" value="TYRKINASE"/>
</dbReference>
<dbReference type="PROSITE" id="PS00107">
    <property type="entry name" value="PROTEIN_KINASE_ATP"/>
    <property type="match status" value="1"/>
</dbReference>
<feature type="transmembrane region" description="Helical" evidence="17">
    <location>
        <begin position="48"/>
        <end position="71"/>
    </location>
</feature>
<dbReference type="PANTHER" id="PTHR24416:SF620">
    <property type="entry name" value="TYROSINE-PROTEIN KINASE RECEPTOR TORSO"/>
    <property type="match status" value="1"/>
</dbReference>
<dbReference type="InterPro" id="IPR011009">
    <property type="entry name" value="Kinase-like_dom_sf"/>
</dbReference>
<dbReference type="SUPFAM" id="SSF56112">
    <property type="entry name" value="Protein kinase-like (PK-like)"/>
    <property type="match status" value="1"/>
</dbReference>
<evidence type="ECO:0000256" key="16">
    <source>
        <dbReference type="PROSITE-ProRule" id="PRU10141"/>
    </source>
</evidence>
<keyword evidence="9 16" id="KW-0067">ATP-binding</keyword>
<dbReference type="PROSITE" id="PS00109">
    <property type="entry name" value="PROTEIN_KINASE_TYR"/>
    <property type="match status" value="1"/>
</dbReference>
<feature type="binding site" evidence="16">
    <location>
        <position position="506"/>
    </location>
    <ligand>
        <name>ATP</name>
        <dbReference type="ChEBI" id="CHEBI:30616"/>
    </ligand>
</feature>
<keyword evidence="11 17" id="KW-0472">Membrane</keyword>
<evidence type="ECO:0000313" key="20">
    <source>
        <dbReference type="EnsemblMetazoa" id="XP_019768655.1"/>
    </source>
</evidence>
<evidence type="ECO:0000256" key="2">
    <source>
        <dbReference type="ARBA" id="ARBA00011902"/>
    </source>
</evidence>
<keyword evidence="10 17" id="KW-1133">Transmembrane helix</keyword>
<comment type="catalytic activity">
    <reaction evidence="15">
        <text>L-tyrosyl-[protein] + ATP = O-phospho-L-tyrosyl-[protein] + ADP + H(+)</text>
        <dbReference type="Rhea" id="RHEA:10596"/>
        <dbReference type="Rhea" id="RHEA-COMP:10136"/>
        <dbReference type="Rhea" id="RHEA-COMP:20101"/>
        <dbReference type="ChEBI" id="CHEBI:15378"/>
        <dbReference type="ChEBI" id="CHEBI:30616"/>
        <dbReference type="ChEBI" id="CHEBI:46858"/>
        <dbReference type="ChEBI" id="CHEBI:61978"/>
        <dbReference type="ChEBI" id="CHEBI:456216"/>
        <dbReference type="EC" id="2.7.10.1"/>
    </reaction>
</comment>
<organism evidence="20 21">
    <name type="scientific">Dendroctonus ponderosae</name>
    <name type="common">Mountain pine beetle</name>
    <dbReference type="NCBI Taxonomy" id="77166"/>
    <lineage>
        <taxon>Eukaryota</taxon>
        <taxon>Metazoa</taxon>
        <taxon>Ecdysozoa</taxon>
        <taxon>Arthropoda</taxon>
        <taxon>Hexapoda</taxon>
        <taxon>Insecta</taxon>
        <taxon>Pterygota</taxon>
        <taxon>Neoptera</taxon>
        <taxon>Endopterygota</taxon>
        <taxon>Coleoptera</taxon>
        <taxon>Polyphaga</taxon>
        <taxon>Cucujiformia</taxon>
        <taxon>Curculionidae</taxon>
        <taxon>Scolytinae</taxon>
        <taxon>Dendroctonus</taxon>
    </lineage>
</organism>
<evidence type="ECO:0000259" key="18">
    <source>
        <dbReference type="PROSITE" id="PS50011"/>
    </source>
</evidence>
<evidence type="ECO:0000256" key="9">
    <source>
        <dbReference type="ARBA" id="ARBA00022840"/>
    </source>
</evidence>
<dbReference type="InterPro" id="IPR020635">
    <property type="entry name" value="Tyr_kinase_cat_dom"/>
</dbReference>
<dbReference type="CTD" id="21977"/>
<dbReference type="Gene3D" id="3.30.200.20">
    <property type="entry name" value="Phosphorylase Kinase, domain 1"/>
    <property type="match status" value="1"/>
</dbReference>
<proteinExistence type="predicted"/>
<keyword evidence="12" id="KW-0829">Tyrosine-protein kinase</keyword>
<evidence type="ECO:0000256" key="17">
    <source>
        <dbReference type="SAM" id="Phobius"/>
    </source>
</evidence>
<keyword evidence="7 16" id="KW-0547">Nucleotide-binding</keyword>
<dbReference type="GO" id="GO:0043235">
    <property type="term" value="C:receptor complex"/>
    <property type="evidence" value="ECO:0007669"/>
    <property type="project" value="TreeGrafter"/>
</dbReference>
<dbReference type="FunFam" id="1.10.510.10:FF:000190">
    <property type="entry name" value="Proto-oncogene tyrosine-protein kinase receptor Ret"/>
    <property type="match status" value="1"/>
</dbReference>
<dbReference type="InterPro" id="IPR013783">
    <property type="entry name" value="Ig-like_fold"/>
</dbReference>
<evidence type="ECO:0000256" key="6">
    <source>
        <dbReference type="ARBA" id="ARBA00022737"/>
    </source>
</evidence>
<dbReference type="InterPro" id="IPR050122">
    <property type="entry name" value="RTK"/>
</dbReference>
<keyword evidence="6" id="KW-0677">Repeat</keyword>
<keyword evidence="13" id="KW-0675">Receptor</keyword>
<dbReference type="Gene3D" id="2.60.40.10">
    <property type="entry name" value="Immunoglobulins"/>
    <property type="match status" value="1"/>
</dbReference>
<feature type="domain" description="Fibronectin type-III" evidence="19">
    <location>
        <begin position="114"/>
        <end position="206"/>
    </location>
</feature>
<dbReference type="EnsemblMetazoa" id="XM_019913096.1">
    <property type="protein sequence ID" value="XP_019768655.1"/>
    <property type="gene ID" value="LOC109543400"/>
</dbReference>
<protein>
    <recommendedName>
        <fullName evidence="2">receptor protein-tyrosine kinase</fullName>
        <ecNumber evidence="2">2.7.10.1</ecNumber>
    </recommendedName>
</protein>
<dbReference type="GO" id="GO:0005886">
    <property type="term" value="C:plasma membrane"/>
    <property type="evidence" value="ECO:0007669"/>
    <property type="project" value="TreeGrafter"/>
</dbReference>
<keyword evidence="5" id="KW-0732">Signal</keyword>
<keyword evidence="3" id="KW-0808">Transferase</keyword>
<dbReference type="InterPro" id="IPR003961">
    <property type="entry name" value="FN3_dom"/>
</dbReference>
<evidence type="ECO:0000256" key="8">
    <source>
        <dbReference type="ARBA" id="ARBA00022777"/>
    </source>
</evidence>